<keyword evidence="1" id="KW-0805">Transcription regulation</keyword>
<reference evidence="5 6" key="1">
    <citation type="submission" date="2021-01" db="EMBL/GenBank/DDBJ databases">
        <title>Whole genome shotgun sequence of Actinoplanes couchii NBRC 106145.</title>
        <authorList>
            <person name="Komaki H."/>
            <person name="Tamura T."/>
        </authorList>
    </citation>
    <scope>NUCLEOTIDE SEQUENCE [LARGE SCALE GENOMIC DNA]</scope>
    <source>
        <strain evidence="5 6">NBRC 106145</strain>
    </source>
</reference>
<dbReference type="InterPro" id="IPR036390">
    <property type="entry name" value="WH_DNA-bd_sf"/>
</dbReference>
<evidence type="ECO:0000259" key="4">
    <source>
        <dbReference type="PROSITE" id="PS50987"/>
    </source>
</evidence>
<evidence type="ECO:0000256" key="2">
    <source>
        <dbReference type="ARBA" id="ARBA00023125"/>
    </source>
</evidence>
<keyword evidence="6" id="KW-1185">Reference proteome</keyword>
<protein>
    <recommendedName>
        <fullName evidence="4">HTH arsR-type domain-containing protein</fullName>
    </recommendedName>
</protein>
<gene>
    <name evidence="5" type="ORF">Aco03nite_064140</name>
</gene>
<dbReference type="NCBIfam" id="NF033788">
    <property type="entry name" value="HTH_metalloreg"/>
    <property type="match status" value="1"/>
</dbReference>
<evidence type="ECO:0000313" key="6">
    <source>
        <dbReference type="Proteomes" id="UP000612282"/>
    </source>
</evidence>
<dbReference type="InterPro" id="IPR011991">
    <property type="entry name" value="ArsR-like_HTH"/>
</dbReference>
<dbReference type="SMART" id="SM00418">
    <property type="entry name" value="HTH_ARSR"/>
    <property type="match status" value="1"/>
</dbReference>
<sequence>MEAVMSDGVFAALAHPTRRSVLTLLQRNGPMAVGDIAAALGVVGPTLSGHLKILRGADLVDTQRQGTTIRYVTKLSVLEGAIADLMENMRLGATGDVSSTISAGREHVDGND</sequence>
<dbReference type="EMBL" id="BOMG01000080">
    <property type="protein sequence ID" value="GID58010.1"/>
    <property type="molecule type" value="Genomic_DNA"/>
</dbReference>
<dbReference type="PANTHER" id="PTHR43132">
    <property type="entry name" value="ARSENICAL RESISTANCE OPERON REPRESSOR ARSR-RELATED"/>
    <property type="match status" value="1"/>
</dbReference>
<accession>A0ABQ3XHQ0</accession>
<dbReference type="CDD" id="cd00090">
    <property type="entry name" value="HTH_ARSR"/>
    <property type="match status" value="1"/>
</dbReference>
<dbReference type="Proteomes" id="UP000612282">
    <property type="component" value="Unassembled WGS sequence"/>
</dbReference>
<dbReference type="InterPro" id="IPR001845">
    <property type="entry name" value="HTH_ArsR_DNA-bd_dom"/>
</dbReference>
<dbReference type="PRINTS" id="PR00778">
    <property type="entry name" value="HTHARSR"/>
</dbReference>
<proteinExistence type="predicted"/>
<dbReference type="Gene3D" id="1.10.10.10">
    <property type="entry name" value="Winged helix-like DNA-binding domain superfamily/Winged helix DNA-binding domain"/>
    <property type="match status" value="1"/>
</dbReference>
<dbReference type="Pfam" id="PF12840">
    <property type="entry name" value="HTH_20"/>
    <property type="match status" value="1"/>
</dbReference>
<comment type="caution">
    <text evidence="5">The sequence shown here is derived from an EMBL/GenBank/DDBJ whole genome shotgun (WGS) entry which is preliminary data.</text>
</comment>
<dbReference type="PROSITE" id="PS50987">
    <property type="entry name" value="HTH_ARSR_2"/>
    <property type="match status" value="1"/>
</dbReference>
<dbReference type="SUPFAM" id="SSF46785">
    <property type="entry name" value="Winged helix' DNA-binding domain"/>
    <property type="match status" value="1"/>
</dbReference>
<keyword evidence="3" id="KW-0804">Transcription</keyword>
<dbReference type="InterPro" id="IPR036388">
    <property type="entry name" value="WH-like_DNA-bd_sf"/>
</dbReference>
<evidence type="ECO:0000256" key="3">
    <source>
        <dbReference type="ARBA" id="ARBA00023163"/>
    </source>
</evidence>
<keyword evidence="2" id="KW-0238">DNA-binding</keyword>
<dbReference type="PANTHER" id="PTHR43132:SF2">
    <property type="entry name" value="ARSENICAL RESISTANCE OPERON REPRESSOR ARSR-RELATED"/>
    <property type="match status" value="1"/>
</dbReference>
<organism evidence="5 6">
    <name type="scientific">Actinoplanes couchii</name>
    <dbReference type="NCBI Taxonomy" id="403638"/>
    <lineage>
        <taxon>Bacteria</taxon>
        <taxon>Bacillati</taxon>
        <taxon>Actinomycetota</taxon>
        <taxon>Actinomycetes</taxon>
        <taxon>Micromonosporales</taxon>
        <taxon>Micromonosporaceae</taxon>
        <taxon>Actinoplanes</taxon>
    </lineage>
</organism>
<feature type="domain" description="HTH arsR-type" evidence="4">
    <location>
        <begin position="1"/>
        <end position="93"/>
    </location>
</feature>
<dbReference type="InterPro" id="IPR051011">
    <property type="entry name" value="Metal_resp_trans_reg"/>
</dbReference>
<evidence type="ECO:0000313" key="5">
    <source>
        <dbReference type="EMBL" id="GID58010.1"/>
    </source>
</evidence>
<name>A0ABQ3XHQ0_9ACTN</name>
<evidence type="ECO:0000256" key="1">
    <source>
        <dbReference type="ARBA" id="ARBA00023015"/>
    </source>
</evidence>